<evidence type="ECO:0000256" key="1">
    <source>
        <dbReference type="SAM" id="Phobius"/>
    </source>
</evidence>
<protein>
    <recommendedName>
        <fullName evidence="4">SMODS and SLOG-associating 2TM effector domain-containing protein</fullName>
    </recommendedName>
</protein>
<dbReference type="AlphaFoldDB" id="A0A4R3YFW8"/>
<dbReference type="EMBL" id="SMCO01000001">
    <property type="protein sequence ID" value="TCV90088.1"/>
    <property type="molecule type" value="Genomic_DNA"/>
</dbReference>
<proteinExistence type="predicted"/>
<comment type="caution">
    <text evidence="2">The sequence shown here is derived from an EMBL/GenBank/DDBJ whole genome shotgun (WGS) entry which is preliminary data.</text>
</comment>
<evidence type="ECO:0000313" key="3">
    <source>
        <dbReference type="Proteomes" id="UP000295367"/>
    </source>
</evidence>
<feature type="transmembrane region" description="Helical" evidence="1">
    <location>
        <begin position="189"/>
        <end position="211"/>
    </location>
</feature>
<reference evidence="2 3" key="1">
    <citation type="submission" date="2019-03" db="EMBL/GenBank/DDBJ databases">
        <title>Genomic Encyclopedia of Type Strains, Phase IV (KMG-IV): sequencing the most valuable type-strain genomes for metagenomic binning, comparative biology and taxonomic classification.</title>
        <authorList>
            <person name="Goeker M."/>
        </authorList>
    </citation>
    <scope>NUCLEOTIDE SEQUENCE [LARGE SCALE GENOMIC DNA]</scope>
    <source>
        <strain evidence="2 3">DSM 100309</strain>
    </source>
</reference>
<keyword evidence="1" id="KW-0472">Membrane</keyword>
<evidence type="ECO:0008006" key="4">
    <source>
        <dbReference type="Google" id="ProtNLM"/>
    </source>
</evidence>
<keyword evidence="3" id="KW-1185">Reference proteome</keyword>
<feature type="transmembrane region" description="Helical" evidence="1">
    <location>
        <begin position="68"/>
        <end position="90"/>
    </location>
</feature>
<feature type="transmembrane region" description="Helical" evidence="1">
    <location>
        <begin position="43"/>
        <end position="62"/>
    </location>
</feature>
<gene>
    <name evidence="2" type="ORF">EDC63_10153</name>
</gene>
<sequence length="212" mass="23840">MTNDPKTESLREWNRLARQNAENAIVSSMFESGFKASKPIKEFSTWLLVGTATVAAFFITNADKLLPFITQAGFLTCGALLCVSCLFGLISRMYALRCEIQIDAGAAVRKTFAEHLEKHQEEEKKIKESASVWGITLETGIRLERVLSEFFIPLPRWVAWLVNRQLKKHMNNPQVGYLPVIKGLQWQGLFALLQALLFLSFLIAGFVFAAAI</sequence>
<accession>A0A4R3YFW8</accession>
<keyword evidence="1" id="KW-1133">Transmembrane helix</keyword>
<dbReference type="RefSeq" id="WP_124947930.1">
    <property type="nucleotide sequence ID" value="NZ_BHVT01000073.1"/>
</dbReference>
<organism evidence="2 3">
    <name type="scientific">Sulfurirhabdus autotrophica</name>
    <dbReference type="NCBI Taxonomy" id="1706046"/>
    <lineage>
        <taxon>Bacteria</taxon>
        <taxon>Pseudomonadati</taxon>
        <taxon>Pseudomonadota</taxon>
        <taxon>Betaproteobacteria</taxon>
        <taxon>Nitrosomonadales</taxon>
        <taxon>Sulfuricellaceae</taxon>
        <taxon>Sulfurirhabdus</taxon>
    </lineage>
</organism>
<dbReference type="Proteomes" id="UP000295367">
    <property type="component" value="Unassembled WGS sequence"/>
</dbReference>
<name>A0A4R3YFW8_9PROT</name>
<keyword evidence="1" id="KW-0812">Transmembrane</keyword>
<evidence type="ECO:0000313" key="2">
    <source>
        <dbReference type="EMBL" id="TCV90088.1"/>
    </source>
</evidence>
<dbReference type="OrthoDB" id="8903216at2"/>